<feature type="domain" description="Rit1 DUSP-like" evidence="1">
    <location>
        <begin position="355"/>
        <end position="447"/>
    </location>
</feature>
<proteinExistence type="predicted"/>
<dbReference type="Pfam" id="PF17184">
    <property type="entry name" value="Rit1_C"/>
    <property type="match status" value="1"/>
</dbReference>
<evidence type="ECO:0000313" key="4">
    <source>
        <dbReference type="Proteomes" id="UP001378960"/>
    </source>
</evidence>
<dbReference type="AlphaFoldDB" id="A0AAV5QWR3"/>
<dbReference type="PIRSF" id="PIRSF007747">
    <property type="entry name" value="Ribosyl_Ptfrase"/>
    <property type="match status" value="1"/>
</dbReference>
<dbReference type="GO" id="GO:0005737">
    <property type="term" value="C:cytoplasm"/>
    <property type="evidence" value="ECO:0007669"/>
    <property type="project" value="TreeGrafter"/>
</dbReference>
<dbReference type="PANTHER" id="PTHR31811">
    <property type="entry name" value="TRNA A64-2'-O-RIBOSYLPHOSPHATE TRANSFERASE"/>
    <property type="match status" value="1"/>
</dbReference>
<dbReference type="InterPro" id="IPR007306">
    <property type="entry name" value="Rit1"/>
</dbReference>
<reference evidence="3 4" key="1">
    <citation type="journal article" date="2023" name="Elife">
        <title>Identification of key yeast species and microbe-microbe interactions impacting larval growth of Drosophila in the wild.</title>
        <authorList>
            <person name="Mure A."/>
            <person name="Sugiura Y."/>
            <person name="Maeda R."/>
            <person name="Honda K."/>
            <person name="Sakurai N."/>
            <person name="Takahashi Y."/>
            <person name="Watada M."/>
            <person name="Katoh T."/>
            <person name="Gotoh A."/>
            <person name="Gotoh Y."/>
            <person name="Taniguchi I."/>
            <person name="Nakamura K."/>
            <person name="Hayashi T."/>
            <person name="Katayama T."/>
            <person name="Uemura T."/>
            <person name="Hattori Y."/>
        </authorList>
    </citation>
    <scope>NUCLEOTIDE SEQUENCE [LARGE SCALE GENOMIC DNA]</scope>
    <source>
        <strain evidence="3 4">PK-24</strain>
    </source>
</reference>
<dbReference type="EMBL" id="BTGB01000001">
    <property type="protein sequence ID" value="GMM43470.1"/>
    <property type="molecule type" value="Genomic_DNA"/>
</dbReference>
<organism evidence="3 4">
    <name type="scientific">Pichia kluyveri</name>
    <name type="common">Yeast</name>
    <dbReference type="NCBI Taxonomy" id="36015"/>
    <lineage>
        <taxon>Eukaryota</taxon>
        <taxon>Fungi</taxon>
        <taxon>Dikarya</taxon>
        <taxon>Ascomycota</taxon>
        <taxon>Saccharomycotina</taxon>
        <taxon>Pichiomycetes</taxon>
        <taxon>Pichiales</taxon>
        <taxon>Pichiaceae</taxon>
        <taxon>Pichia</taxon>
    </lineage>
</organism>
<dbReference type="InterPro" id="IPR033421">
    <property type="entry name" value="Rit1_DUSP-like"/>
</dbReference>
<dbReference type="Proteomes" id="UP001378960">
    <property type="component" value="Unassembled WGS sequence"/>
</dbReference>
<keyword evidence="4" id="KW-1185">Reference proteome</keyword>
<comment type="caution">
    <text evidence="3">The sequence shown here is derived from an EMBL/GenBank/DDBJ whole genome shotgun (WGS) entry which is preliminary data.</text>
</comment>
<protein>
    <submittedName>
        <fullName evidence="3">tRNA A64-2'-O-ribosylphosphate transferase</fullName>
    </submittedName>
</protein>
<dbReference type="Pfam" id="PF04179">
    <property type="entry name" value="Init_tRNA_PT"/>
    <property type="match status" value="1"/>
</dbReference>
<evidence type="ECO:0000259" key="2">
    <source>
        <dbReference type="Pfam" id="PF17184"/>
    </source>
</evidence>
<accession>A0AAV5QWR3</accession>
<feature type="domain" description="Rit1 N-terminal" evidence="2">
    <location>
        <begin position="19"/>
        <end position="277"/>
    </location>
</feature>
<keyword evidence="3" id="KW-0808">Transferase</keyword>
<evidence type="ECO:0000313" key="3">
    <source>
        <dbReference type="EMBL" id="GMM43470.1"/>
    </source>
</evidence>
<name>A0AAV5QWR3_PICKL</name>
<evidence type="ECO:0000259" key="1">
    <source>
        <dbReference type="Pfam" id="PF04179"/>
    </source>
</evidence>
<dbReference type="PANTHER" id="PTHR31811:SF0">
    <property type="entry name" value="TRNA A64-2'-O-RIBOSYLPHOSPHATE TRANSFERASE"/>
    <property type="match status" value="1"/>
</dbReference>
<dbReference type="InterPro" id="IPR033449">
    <property type="entry name" value="Rit1_N"/>
</dbReference>
<sequence>MDPELINDLTELNKLLHFENISIRNRLLSIEKDTQFINKIHKNYYSNYPKIPNERCGNWYVPEFPTTSYFKSTDGHTNNWSFSTKRLNLHLLRIIIENNGILIIDSTRRGKKIPDSLSKTIPIWISIINKIINNSEFKDTFKTPKETVSKYENDRILDKLPEFYSNIEEFLDLIKSKVNEQELKLLKPFWIYPGCKEIPIFTGNEPFHPIIMISASEKFQDGENKINGFTYVQGAGDDHELWSNGLSPKIYYQNIGKFNNLINLNDNDVEKLINEIVNDEINKKSSIISNNNLLQFWNNDDIYRVNDLLYFGKINKNIEFTYDETNYSEFSKIIILDSSFNLLINENKKQDIIHIFKLDSNCKKSSKLLRFKLPEIINIVKTSMDKTLILCNNGEDLSIGVIICCLNINNNKLNLSKDSIRRDFIKLLDIRKLNPQRATLNSVNSYLLS</sequence>
<gene>
    <name evidence="3" type="ORF">DAPK24_000450</name>
</gene>
<dbReference type="GO" id="GO:0019988">
    <property type="term" value="P:charged-tRNA amino acid modification"/>
    <property type="evidence" value="ECO:0007669"/>
    <property type="project" value="InterPro"/>
</dbReference>
<dbReference type="GO" id="GO:0043399">
    <property type="term" value="F:tRNA adenosine(64)-2'-O-ribosylphosphate transferase activity"/>
    <property type="evidence" value="ECO:0007669"/>
    <property type="project" value="InterPro"/>
</dbReference>